<reference evidence="1 2" key="1">
    <citation type="journal article" date="2013" name="Sci. Rep.">
        <title>Extraordinary expansion of a Sorangium cellulosum genome from an alkaline milieu.</title>
        <authorList>
            <person name="Han K."/>
            <person name="Li Z.F."/>
            <person name="Peng R."/>
            <person name="Zhu L.P."/>
            <person name="Zhou T."/>
            <person name="Wang L.G."/>
            <person name="Li S.G."/>
            <person name="Zhang X.B."/>
            <person name="Hu W."/>
            <person name="Wu Z.H."/>
            <person name="Qin N."/>
            <person name="Li Y.Z."/>
        </authorList>
    </citation>
    <scope>NUCLEOTIDE SEQUENCE [LARGE SCALE GENOMIC DNA]</scope>
    <source>
        <strain evidence="1 2">So0157-2</strain>
    </source>
</reference>
<name>S4Y4Z2_SORCE</name>
<dbReference type="KEGG" id="scu:SCE1572_41860"/>
<dbReference type="RefSeq" id="WP_020740235.1">
    <property type="nucleotide sequence ID" value="NC_021658.1"/>
</dbReference>
<gene>
    <name evidence="1" type="ORF">SCE1572_41860</name>
</gene>
<evidence type="ECO:0000313" key="1">
    <source>
        <dbReference type="EMBL" id="AGP40482.1"/>
    </source>
</evidence>
<evidence type="ECO:0000313" key="2">
    <source>
        <dbReference type="Proteomes" id="UP000014803"/>
    </source>
</evidence>
<dbReference type="HOGENOM" id="CLU_2920361_0_0_7"/>
<dbReference type="AlphaFoldDB" id="S4Y4Z2"/>
<sequence length="61" mass="7093">MRADHEAELRIALTEGLVTRGEAERLRRRERASMHWLGRIAQRDPKLFVLWQLGVRPEAGS</sequence>
<protein>
    <submittedName>
        <fullName evidence="1">Uncharacterized protein</fullName>
    </submittedName>
</protein>
<dbReference type="EMBL" id="CP003969">
    <property type="protein sequence ID" value="AGP40482.1"/>
    <property type="molecule type" value="Genomic_DNA"/>
</dbReference>
<proteinExistence type="predicted"/>
<accession>S4Y4Z2</accession>
<dbReference type="PATRIC" id="fig|1254432.3.peg.9458"/>
<dbReference type="Proteomes" id="UP000014803">
    <property type="component" value="Chromosome"/>
</dbReference>
<organism evidence="1 2">
    <name type="scientific">Sorangium cellulosum So0157-2</name>
    <dbReference type="NCBI Taxonomy" id="1254432"/>
    <lineage>
        <taxon>Bacteria</taxon>
        <taxon>Pseudomonadati</taxon>
        <taxon>Myxococcota</taxon>
        <taxon>Polyangia</taxon>
        <taxon>Polyangiales</taxon>
        <taxon>Polyangiaceae</taxon>
        <taxon>Sorangium</taxon>
    </lineage>
</organism>